<dbReference type="GO" id="GO:0003677">
    <property type="term" value="F:DNA binding"/>
    <property type="evidence" value="ECO:0007669"/>
    <property type="project" value="UniProtKB-KW"/>
</dbReference>
<evidence type="ECO:0000313" key="6">
    <source>
        <dbReference type="EMBL" id="AFJ48707.1"/>
    </source>
</evidence>
<dbReference type="RefSeq" id="WP_002445188.1">
    <property type="nucleotide sequence ID" value="NC_017910.1"/>
</dbReference>
<dbReference type="PRINTS" id="PR00039">
    <property type="entry name" value="HTHLYSR"/>
</dbReference>
<dbReference type="InterPro" id="IPR036390">
    <property type="entry name" value="WH_DNA-bd_sf"/>
</dbReference>
<dbReference type="SUPFAM" id="SSF53850">
    <property type="entry name" value="Periplasmic binding protein-like II"/>
    <property type="match status" value="1"/>
</dbReference>
<sequence>MNSLDGFLRSQLKLRQLQLLVVMDDLRNVGKVANYLHVSQPAVSKALSELENNIGLKLFNRTIHGMQPTIYGSSLVVYARRILAEAGKARDELRALMAGVQGKVSVGVLPIAAGTLLPRAIDQLKSESPFTALTITEGTMELLRPRLLAGEIELIVGILPEDTHQADTDTIFIHEEPMVLVAGTSHPLAGKKHITWSELRSTPWILPPHSSLIRQLIEDAFRRHHVALPTNYIESVATMVNIGILQQGKTVGFLPGSVARHYARLGGVTVIPVSIPTVTLPVGVLYMRNQPLSASARLLIAALKNYRDAGPRPQPGTRPPVPVPE</sequence>
<reference evidence="6 7" key="1">
    <citation type="journal article" date="2012" name="J. Bacteriol.">
        <title>Complete genome sequence of the B12-producing Shimwellia blattae strain DSM 4481, isolated from a cockroach.</title>
        <authorList>
            <person name="Brzuszkiewicz E."/>
            <person name="Waschkowitz T."/>
            <person name="Wiezer A."/>
            <person name="Daniel R."/>
        </authorList>
    </citation>
    <scope>NUCLEOTIDE SEQUENCE [LARGE SCALE GENOMIC DNA]</scope>
    <source>
        <strain evidence="7">ATCC 29907 / DSM 4481 / JCM 1650 / NBRC 105725 / CDC 9005-74</strain>
    </source>
</reference>
<dbReference type="InterPro" id="IPR005119">
    <property type="entry name" value="LysR_subst-bd"/>
</dbReference>
<protein>
    <submittedName>
        <fullName evidence="6">Putative transcriptional regulator</fullName>
    </submittedName>
</protein>
<gene>
    <name evidence="6" type="ordered locus">EBL_c36560</name>
</gene>
<evidence type="ECO:0000256" key="4">
    <source>
        <dbReference type="ARBA" id="ARBA00023163"/>
    </source>
</evidence>
<dbReference type="GO" id="GO:0003700">
    <property type="term" value="F:DNA-binding transcription factor activity"/>
    <property type="evidence" value="ECO:0007669"/>
    <property type="project" value="InterPro"/>
</dbReference>
<dbReference type="eggNOG" id="COG0583">
    <property type="taxonomic scope" value="Bacteria"/>
</dbReference>
<feature type="domain" description="HTH lysR-type" evidence="5">
    <location>
        <begin position="12"/>
        <end position="69"/>
    </location>
</feature>
<dbReference type="HOGENOM" id="CLU_039613_6_0_6"/>
<name>I2BDV3_SHIBC</name>
<dbReference type="GO" id="GO:0005829">
    <property type="term" value="C:cytosol"/>
    <property type="evidence" value="ECO:0007669"/>
    <property type="project" value="TreeGrafter"/>
</dbReference>
<evidence type="ECO:0000256" key="3">
    <source>
        <dbReference type="ARBA" id="ARBA00023125"/>
    </source>
</evidence>
<keyword evidence="2" id="KW-0805">Transcription regulation</keyword>
<evidence type="ECO:0000256" key="1">
    <source>
        <dbReference type="ARBA" id="ARBA00009437"/>
    </source>
</evidence>
<dbReference type="Pfam" id="PF00126">
    <property type="entry name" value="HTH_1"/>
    <property type="match status" value="1"/>
</dbReference>
<dbReference type="InterPro" id="IPR050950">
    <property type="entry name" value="HTH-type_LysR_regulators"/>
</dbReference>
<dbReference type="OrthoDB" id="8437302at2"/>
<dbReference type="InterPro" id="IPR000847">
    <property type="entry name" value="LysR_HTH_N"/>
</dbReference>
<comment type="similarity">
    <text evidence="1">Belongs to the LysR transcriptional regulatory family.</text>
</comment>
<dbReference type="InterPro" id="IPR036388">
    <property type="entry name" value="WH-like_DNA-bd_sf"/>
</dbReference>
<dbReference type="PANTHER" id="PTHR30419:SF8">
    <property type="entry name" value="NITROGEN ASSIMILATION TRANSCRIPTIONAL ACTIVATOR-RELATED"/>
    <property type="match status" value="1"/>
</dbReference>
<organism evidence="6 7">
    <name type="scientific">Shimwellia blattae (strain ATCC 29907 / DSM 4481 / JCM 1650 / NBRC 105725 / CDC 9005-74)</name>
    <name type="common">Escherichia blattae</name>
    <dbReference type="NCBI Taxonomy" id="630626"/>
    <lineage>
        <taxon>Bacteria</taxon>
        <taxon>Pseudomonadati</taxon>
        <taxon>Pseudomonadota</taxon>
        <taxon>Gammaproteobacteria</taxon>
        <taxon>Enterobacterales</taxon>
        <taxon>Enterobacteriaceae</taxon>
        <taxon>Shimwellia</taxon>
    </lineage>
</organism>
<dbReference type="AlphaFoldDB" id="I2BDV3"/>
<dbReference type="Proteomes" id="UP000001955">
    <property type="component" value="Chromosome"/>
</dbReference>
<dbReference type="Gene3D" id="3.40.190.290">
    <property type="match status" value="1"/>
</dbReference>
<keyword evidence="7" id="KW-1185">Reference proteome</keyword>
<dbReference type="EMBL" id="CP001560">
    <property type="protein sequence ID" value="AFJ48707.1"/>
    <property type="molecule type" value="Genomic_DNA"/>
</dbReference>
<dbReference type="KEGG" id="ebt:EBL_c36560"/>
<dbReference type="Gene3D" id="1.10.10.10">
    <property type="entry name" value="Winged helix-like DNA-binding domain superfamily/Winged helix DNA-binding domain"/>
    <property type="match status" value="1"/>
</dbReference>
<dbReference type="PROSITE" id="PS50931">
    <property type="entry name" value="HTH_LYSR"/>
    <property type="match status" value="1"/>
</dbReference>
<dbReference type="Pfam" id="PF03466">
    <property type="entry name" value="LysR_substrate"/>
    <property type="match status" value="1"/>
</dbReference>
<evidence type="ECO:0000259" key="5">
    <source>
        <dbReference type="PROSITE" id="PS50931"/>
    </source>
</evidence>
<dbReference type="STRING" id="630626.EBL_c36560"/>
<keyword evidence="3" id="KW-0238">DNA-binding</keyword>
<accession>I2BDV3</accession>
<dbReference type="PANTHER" id="PTHR30419">
    <property type="entry name" value="HTH-TYPE TRANSCRIPTIONAL REGULATOR YBHD"/>
    <property type="match status" value="1"/>
</dbReference>
<evidence type="ECO:0000256" key="2">
    <source>
        <dbReference type="ARBA" id="ARBA00023015"/>
    </source>
</evidence>
<proteinExistence type="inferred from homology"/>
<dbReference type="SUPFAM" id="SSF46785">
    <property type="entry name" value="Winged helix' DNA-binding domain"/>
    <property type="match status" value="1"/>
</dbReference>
<keyword evidence="4" id="KW-0804">Transcription</keyword>
<evidence type="ECO:0000313" key="7">
    <source>
        <dbReference type="Proteomes" id="UP000001955"/>
    </source>
</evidence>
<accession>K6W6J3</accession>